<evidence type="ECO:0000313" key="1">
    <source>
        <dbReference type="EMBL" id="SVA89900.1"/>
    </source>
</evidence>
<gene>
    <name evidence="1" type="ORF">METZ01_LOCUS142754</name>
</gene>
<organism evidence="1">
    <name type="scientific">marine metagenome</name>
    <dbReference type="NCBI Taxonomy" id="408172"/>
    <lineage>
        <taxon>unclassified sequences</taxon>
        <taxon>metagenomes</taxon>
        <taxon>ecological metagenomes</taxon>
    </lineage>
</organism>
<proteinExistence type="predicted"/>
<name>A0A381ZKX6_9ZZZZ</name>
<protein>
    <submittedName>
        <fullName evidence="1">Uncharacterized protein</fullName>
    </submittedName>
</protein>
<reference evidence="1" key="1">
    <citation type="submission" date="2018-05" db="EMBL/GenBank/DDBJ databases">
        <authorList>
            <person name="Lanie J.A."/>
            <person name="Ng W.-L."/>
            <person name="Kazmierczak K.M."/>
            <person name="Andrzejewski T.M."/>
            <person name="Davidsen T.M."/>
            <person name="Wayne K.J."/>
            <person name="Tettelin H."/>
            <person name="Glass J.I."/>
            <person name="Rusch D."/>
            <person name="Podicherti R."/>
            <person name="Tsui H.-C.T."/>
            <person name="Winkler M.E."/>
        </authorList>
    </citation>
    <scope>NUCLEOTIDE SEQUENCE</scope>
</reference>
<dbReference type="EMBL" id="UINC01021730">
    <property type="protein sequence ID" value="SVA89900.1"/>
    <property type="molecule type" value="Genomic_DNA"/>
</dbReference>
<dbReference type="AlphaFoldDB" id="A0A381ZKX6"/>
<accession>A0A381ZKX6</accession>
<sequence length="68" mass="7903">MNKIAWLVVSVRESDSFLKRCAQEKVVYVHLFDYLRRVPQKFWISSTCPISRPGHQNETARLGPGSLR</sequence>